<name>A0A7R8CD10_LEPSM</name>
<comment type="catalytic activity">
    <reaction evidence="4">
        <text>a 5,6-dihydrouridine in mRNA + NAD(+) = a uridine in mRNA + NADH + H(+)</text>
        <dbReference type="Rhea" id="RHEA:69851"/>
        <dbReference type="Rhea" id="RHEA-COMP:14658"/>
        <dbReference type="Rhea" id="RHEA-COMP:17789"/>
        <dbReference type="ChEBI" id="CHEBI:15378"/>
        <dbReference type="ChEBI" id="CHEBI:57540"/>
        <dbReference type="ChEBI" id="CHEBI:57945"/>
        <dbReference type="ChEBI" id="CHEBI:65315"/>
        <dbReference type="ChEBI" id="CHEBI:74443"/>
    </reaction>
    <physiologicalReaction direction="right-to-left" evidence="4">
        <dbReference type="Rhea" id="RHEA:69853"/>
    </physiologicalReaction>
</comment>
<dbReference type="Proteomes" id="UP000675881">
    <property type="component" value="Chromosome 1"/>
</dbReference>
<dbReference type="OrthoDB" id="259935at2759"/>
<evidence type="ECO:0000313" key="8">
    <source>
        <dbReference type="EMBL" id="CAF2776449.1"/>
    </source>
</evidence>
<dbReference type="Gene3D" id="3.20.20.70">
    <property type="entry name" value="Aldolase class I"/>
    <property type="match status" value="2"/>
</dbReference>
<keyword evidence="7 8" id="KW-0560">Oxidoreductase</keyword>
<dbReference type="PANTHER" id="PTHR45846">
    <property type="entry name" value="TRNA-DIHYDROURIDINE(47) SYNTHASE [NAD(P)(+)]-LIKE"/>
    <property type="match status" value="1"/>
</dbReference>
<dbReference type="GO" id="GO:0003723">
    <property type="term" value="F:RNA binding"/>
    <property type="evidence" value="ECO:0007669"/>
    <property type="project" value="TreeGrafter"/>
</dbReference>
<keyword evidence="7" id="KW-0288">FMN</keyword>
<dbReference type="PROSITE" id="PS50103">
    <property type="entry name" value="ZF_C3H1"/>
    <property type="match status" value="1"/>
</dbReference>
<dbReference type="EMBL" id="HG994580">
    <property type="protein sequence ID" value="CAF2776449.1"/>
    <property type="molecule type" value="Genomic_DNA"/>
</dbReference>
<dbReference type="InterPro" id="IPR013785">
    <property type="entry name" value="Aldolase_TIM"/>
</dbReference>
<dbReference type="GO" id="GO:0008270">
    <property type="term" value="F:zinc ion binding"/>
    <property type="evidence" value="ECO:0007669"/>
    <property type="project" value="UniProtKB-KW"/>
</dbReference>
<keyword evidence="7" id="KW-0819">tRNA processing</keyword>
<keyword evidence="7" id="KW-0479">Metal-binding</keyword>
<organism evidence="8 9">
    <name type="scientific">Lepeophtheirus salmonis</name>
    <name type="common">Salmon louse</name>
    <name type="synonym">Caligus salmonis</name>
    <dbReference type="NCBI Taxonomy" id="72036"/>
    <lineage>
        <taxon>Eukaryota</taxon>
        <taxon>Metazoa</taxon>
        <taxon>Ecdysozoa</taxon>
        <taxon>Arthropoda</taxon>
        <taxon>Crustacea</taxon>
        <taxon>Multicrustacea</taxon>
        <taxon>Hexanauplia</taxon>
        <taxon>Copepoda</taxon>
        <taxon>Siphonostomatoida</taxon>
        <taxon>Caligidae</taxon>
        <taxon>Lepeophtheirus</taxon>
    </lineage>
</organism>
<proteinExistence type="inferred from homology"/>
<dbReference type="GO" id="GO:0006397">
    <property type="term" value="P:mRNA processing"/>
    <property type="evidence" value="ECO:0007669"/>
    <property type="project" value="UniProtKB-KW"/>
</dbReference>
<dbReference type="InterPro" id="IPR000571">
    <property type="entry name" value="Znf_CCCH"/>
</dbReference>
<keyword evidence="7" id="KW-0285">Flavoprotein</keyword>
<dbReference type="SUPFAM" id="SSF51395">
    <property type="entry name" value="FMN-linked oxidoreductases"/>
    <property type="match status" value="1"/>
</dbReference>
<reference evidence="8" key="1">
    <citation type="submission" date="2021-02" db="EMBL/GenBank/DDBJ databases">
        <authorList>
            <person name="Bekaert M."/>
        </authorList>
    </citation>
    <scope>NUCLEOTIDE SEQUENCE</scope>
    <source>
        <strain evidence="8">IoA-00</strain>
    </source>
</reference>
<dbReference type="PANTHER" id="PTHR45846:SF1">
    <property type="entry name" value="TRNA-DIHYDROURIDINE(47) SYNTHASE [NAD(P)(+)]-LIKE"/>
    <property type="match status" value="1"/>
</dbReference>
<comment type="similarity">
    <text evidence="7">Belongs to the dus family. Dus3 subfamily.</text>
</comment>
<comment type="catalytic activity">
    <reaction evidence="3">
        <text>5,6-dihydrouridine(47) in tRNA + NAD(+) = uridine(47) in tRNA + NADH + H(+)</text>
        <dbReference type="Rhea" id="RHEA:53364"/>
        <dbReference type="Rhea" id="RHEA-COMP:13539"/>
        <dbReference type="Rhea" id="RHEA-COMP:13540"/>
        <dbReference type="ChEBI" id="CHEBI:15378"/>
        <dbReference type="ChEBI" id="CHEBI:57540"/>
        <dbReference type="ChEBI" id="CHEBI:57945"/>
        <dbReference type="ChEBI" id="CHEBI:65315"/>
        <dbReference type="ChEBI" id="CHEBI:74443"/>
        <dbReference type="EC" id="1.3.1.89"/>
    </reaction>
    <physiologicalReaction direction="right-to-left" evidence="3">
        <dbReference type="Rhea" id="RHEA:53366"/>
    </physiologicalReaction>
</comment>
<dbReference type="GO" id="GO:0102265">
    <property type="term" value="F:tRNA-dihydrouridine47 synthase activity"/>
    <property type="evidence" value="ECO:0007669"/>
    <property type="project" value="UniProtKB-EC"/>
</dbReference>
<comment type="cofactor">
    <cofactor evidence="7">
        <name>FMN</name>
        <dbReference type="ChEBI" id="CHEBI:58210"/>
    </cofactor>
</comment>
<sequence length="994" mass="114654">MKESSNDNEDIVDKENKSGGLECHVKPEYLLPVPEDINKSRGQIKTDQAYEKRGVDVPTCQYPQCAFLHNVEEYIKVSESSQILDRACHVYETYGFCPRGLTCKFRKDHVSEISPGDWRNLRNMDLKSMVSNKFDKNVQIKLRKKDFDFHTEDKIVDMEFKAREARLKQEVESKPEIESIEIHNKEEDESIESVPCKIPRLEYDENHPKLYDISAKKKIDWEKQVVFSSSNHSWEIYLFVGFDRVLNGLFLKKTSSEDIFGVQLCGCSPQQMARAAKVVQEYSDVDFIDINMGCPIDMVYKKRSMKQILDIPLTIKIRTGVYADKRLAHSLIPEVIDWGVDLITLHGRSREQRYTREANWGYIKECVNVANKQIPIYGNGDIMDFESYNHQKSISGVNGVMIARGALIKPWIFSEIKEQRHLDISASDRLDMIKDYVNYGFEHWGSDDRGIETIRRFLLEWLSFLHRYVPTGLLLHPPQKINERIPYFKGRDQMETLMSSPNFNTSLIKFHFDRTHHKSCSKITFNPLQGGVFEWKEVYESANVFHPIFILFLDPHAYITYVHIRFIHPCLWEDNYRDSLREGLEVFSVSHKDMEYLKQEKQTLVKPKDFVDDYVLIEKQFNCYRKVGAASALVLYFKDDFKFGFHILSISLVIDSLIEERYTIDGANICKWNTDLIPLFERSLYSDQIALIFERLTKIINGPAINGWWLFVQLLLNSSSIWGPNFNKHHHGEELDQCLYHHQMLMRRQMKCALQLPYPRNPHIYYLIPFLPPSPPPLPLPKSPIDDDNIILPPPVDFRDEEPTIYNIPSSCSPSLLLQALTPKSQKHKSTTDLLINEINELSELLPWKGRPPQYSEKTKVLSLSSPLSPHSNNSKFSQGGNTRLCIISKRDETSELDSGIESIESLSPKEFDFSPACSPAGSKTINNNSSFLTSLLSTPPETTKSGIILSSLLNQSTTSELVSPILESAPSTNAPIHTFLQKPRIFSIPQRLQ</sequence>
<dbReference type="GO" id="GO:0050660">
    <property type="term" value="F:flavin adenine dinucleotide binding"/>
    <property type="evidence" value="ECO:0007669"/>
    <property type="project" value="UniProtKB-UniRule"/>
</dbReference>
<dbReference type="EC" id="1.3.1.-" evidence="7"/>
<evidence type="ECO:0000256" key="7">
    <source>
        <dbReference type="RuleBase" id="RU291113"/>
    </source>
</evidence>
<evidence type="ECO:0000256" key="2">
    <source>
        <dbReference type="ARBA" id="ARBA00045365"/>
    </source>
</evidence>
<gene>
    <name evidence="8" type="ORF">LSAA_2113</name>
</gene>
<evidence type="ECO:0000256" key="5">
    <source>
        <dbReference type="ARBA" id="ARBA00049447"/>
    </source>
</evidence>
<comment type="catalytic activity">
    <reaction evidence="6">
        <text>5,6-dihydrouridine(47) in tRNA + NADP(+) = uridine(47) in tRNA + NADPH + H(+)</text>
        <dbReference type="Rhea" id="RHEA:53360"/>
        <dbReference type="Rhea" id="RHEA-COMP:13539"/>
        <dbReference type="Rhea" id="RHEA-COMP:13540"/>
        <dbReference type="ChEBI" id="CHEBI:15378"/>
        <dbReference type="ChEBI" id="CHEBI:57783"/>
        <dbReference type="ChEBI" id="CHEBI:58349"/>
        <dbReference type="ChEBI" id="CHEBI:65315"/>
        <dbReference type="ChEBI" id="CHEBI:74443"/>
        <dbReference type="EC" id="1.3.1.89"/>
    </reaction>
    <physiologicalReaction direction="right-to-left" evidence="6">
        <dbReference type="Rhea" id="RHEA:53362"/>
    </physiologicalReaction>
</comment>
<comment type="catalytic activity">
    <reaction evidence="5">
        <text>a 5,6-dihydrouridine in mRNA + NADP(+) = a uridine in mRNA + NADPH + H(+)</text>
        <dbReference type="Rhea" id="RHEA:69855"/>
        <dbReference type="Rhea" id="RHEA-COMP:14658"/>
        <dbReference type="Rhea" id="RHEA-COMP:17789"/>
        <dbReference type="ChEBI" id="CHEBI:15378"/>
        <dbReference type="ChEBI" id="CHEBI:57783"/>
        <dbReference type="ChEBI" id="CHEBI:58349"/>
        <dbReference type="ChEBI" id="CHEBI:65315"/>
        <dbReference type="ChEBI" id="CHEBI:74443"/>
    </reaction>
    <physiologicalReaction direction="right-to-left" evidence="5">
        <dbReference type="Rhea" id="RHEA:69857"/>
    </physiologicalReaction>
</comment>
<evidence type="ECO:0000256" key="3">
    <source>
        <dbReference type="ARBA" id="ARBA00048266"/>
    </source>
</evidence>
<accession>A0A7R8CD10</accession>
<evidence type="ECO:0000256" key="1">
    <source>
        <dbReference type="ARBA" id="ARBA00022664"/>
    </source>
</evidence>
<dbReference type="InterPro" id="IPR035587">
    <property type="entry name" value="DUS-like_FMN-bd"/>
</dbReference>
<keyword evidence="7" id="KW-0862">Zinc</keyword>
<keyword evidence="9" id="KW-1185">Reference proteome</keyword>
<dbReference type="AlphaFoldDB" id="A0A7R8CD10"/>
<evidence type="ECO:0000313" key="9">
    <source>
        <dbReference type="Proteomes" id="UP000675881"/>
    </source>
</evidence>
<protein>
    <recommendedName>
        <fullName evidence="7">tRNA-dihydrouridine(47) synthase [NAD(P)(+)]</fullName>
        <ecNumber evidence="7">1.3.1.-</ecNumber>
    </recommendedName>
    <alternativeName>
        <fullName evidence="7">tRNA-dihydrouridine synthase 3</fullName>
    </alternativeName>
</protein>
<keyword evidence="7" id="KW-0863">Zinc-finger</keyword>
<comment type="function">
    <text evidence="2">Catalyzes the synthesis of dihydrouridine, a modified base, in various RNAs, such as tRNAs, mRNAs and some long non-coding RNAs (lncRNAs). Mainly modifies the uridine in position 47 (U47) in the D-loop of most cytoplasmic tRNAs. Also able to mediate the formation of dihydrouridine in some mRNAs, thereby regulating their translation.</text>
</comment>
<keyword evidence="1" id="KW-0507">mRNA processing</keyword>
<dbReference type="Pfam" id="PF01207">
    <property type="entry name" value="Dus"/>
    <property type="match status" value="1"/>
</dbReference>
<evidence type="ECO:0000256" key="6">
    <source>
        <dbReference type="ARBA" id="ARBA00049513"/>
    </source>
</evidence>
<dbReference type="CDD" id="cd02801">
    <property type="entry name" value="DUS_like_FMN"/>
    <property type="match status" value="1"/>
</dbReference>
<evidence type="ECO:0000256" key="4">
    <source>
        <dbReference type="ARBA" id="ARBA00048342"/>
    </source>
</evidence>